<evidence type="ECO:0000313" key="5">
    <source>
        <dbReference type="EMBL" id="KAE9115224.1"/>
    </source>
</evidence>
<dbReference type="EMBL" id="QXGF01000360">
    <property type="protein sequence ID" value="KAE8941448.1"/>
    <property type="molecule type" value="Genomic_DNA"/>
</dbReference>
<name>A0A6A3FI09_9STRA</name>
<evidence type="ECO:0000313" key="17">
    <source>
        <dbReference type="Proteomes" id="UP000476176"/>
    </source>
</evidence>
<keyword evidence="11" id="KW-1185">Reference proteome</keyword>
<evidence type="ECO:0000313" key="10">
    <source>
        <dbReference type="Proteomes" id="UP000429523"/>
    </source>
</evidence>
<dbReference type="Proteomes" id="UP000488956">
    <property type="component" value="Unassembled WGS sequence"/>
</dbReference>
<dbReference type="EMBL" id="QXFX01001366">
    <property type="protein sequence ID" value="KAE9091523.1"/>
    <property type="molecule type" value="Genomic_DNA"/>
</dbReference>
<evidence type="ECO:0000313" key="13">
    <source>
        <dbReference type="Proteomes" id="UP000440367"/>
    </source>
</evidence>
<evidence type="ECO:0000313" key="2">
    <source>
        <dbReference type="EMBL" id="KAE8985133.1"/>
    </source>
</evidence>
<organism evidence="1 10">
    <name type="scientific">Phytophthora fragariae</name>
    <dbReference type="NCBI Taxonomy" id="53985"/>
    <lineage>
        <taxon>Eukaryota</taxon>
        <taxon>Sar</taxon>
        <taxon>Stramenopiles</taxon>
        <taxon>Oomycota</taxon>
        <taxon>Peronosporomycetes</taxon>
        <taxon>Peronosporales</taxon>
        <taxon>Peronosporaceae</taxon>
        <taxon>Phytophthora</taxon>
    </lineage>
</organism>
<dbReference type="Proteomes" id="UP000440367">
    <property type="component" value="Unassembled WGS sequence"/>
</dbReference>
<evidence type="ECO:0000313" key="12">
    <source>
        <dbReference type="Proteomes" id="UP000437068"/>
    </source>
</evidence>
<dbReference type="EMBL" id="QXGE01001339">
    <property type="protein sequence ID" value="KAE9294024.1"/>
    <property type="molecule type" value="Genomic_DNA"/>
</dbReference>
<dbReference type="AlphaFoldDB" id="A0A6A3FI09"/>
<dbReference type="OrthoDB" id="128992at2759"/>
<comment type="caution">
    <text evidence="1">The sequence shown here is derived from an EMBL/GenBank/DDBJ whole genome shotgun (WGS) entry which is preliminary data.</text>
</comment>
<sequence>MVTIAFAANNNLGVRYNNDMGDTSDGAVSRELQLSRHIVTLVTGGTNELLRSDSDGSDSSASEFTFSGREAVTSIGDHDATPPRASYIMIAVFESFSVAYRAMNDQSDDVHTYETRYTTERLLARVYRSRSHADCEHRYKIKAINELEVPTQFHLERSGAHGPQRTTAIRRGVHPELIDEVDALLHMGWGGRDAASNDAESSVP</sequence>
<evidence type="ECO:0000313" key="14">
    <source>
        <dbReference type="Proteomes" id="UP000440732"/>
    </source>
</evidence>
<protein>
    <submittedName>
        <fullName evidence="1">Uncharacterized protein</fullName>
    </submittedName>
</protein>
<evidence type="ECO:0000313" key="6">
    <source>
        <dbReference type="EMBL" id="KAE9185475.1"/>
    </source>
</evidence>
<proteinExistence type="predicted"/>
<dbReference type="Proteomes" id="UP000440732">
    <property type="component" value="Unassembled WGS sequence"/>
</dbReference>
<evidence type="ECO:0000313" key="15">
    <source>
        <dbReference type="Proteomes" id="UP000441208"/>
    </source>
</evidence>
<reference evidence="10 11" key="1">
    <citation type="submission" date="2018-08" db="EMBL/GenBank/DDBJ databases">
        <title>Genomic investigation of the strawberry pathogen Phytophthora fragariae indicates pathogenicity is determined by transcriptional variation in three key races.</title>
        <authorList>
            <person name="Adams T.M."/>
            <person name="Armitage A.D."/>
            <person name="Sobczyk M.K."/>
            <person name="Bates H.J."/>
            <person name="Dunwell J.M."/>
            <person name="Nellist C.F."/>
            <person name="Harrison R.J."/>
        </authorList>
    </citation>
    <scope>NUCLEOTIDE SEQUENCE [LARGE SCALE GENOMIC DNA]</scope>
    <source>
        <strain evidence="9 12">A4</strain>
        <strain evidence="8 13">BC-1</strain>
        <strain evidence="7 17">BC-23</strain>
        <strain evidence="6 11">NOV-27</strain>
        <strain evidence="5 14">NOV-5</strain>
        <strain evidence="3 15">NOV-71</strain>
        <strain evidence="1 10">NOV-9</strain>
        <strain evidence="4 18">ONT-3</strain>
        <strain evidence="2 16">SCRP245</strain>
    </source>
</reference>
<dbReference type="EMBL" id="QXGB01001792">
    <property type="protein sequence ID" value="KAE9185475.1"/>
    <property type="molecule type" value="Genomic_DNA"/>
</dbReference>
<evidence type="ECO:0000313" key="11">
    <source>
        <dbReference type="Proteomes" id="UP000433483"/>
    </source>
</evidence>
<dbReference type="Proteomes" id="UP000441208">
    <property type="component" value="Unassembled WGS sequence"/>
</dbReference>
<evidence type="ECO:0000313" key="16">
    <source>
        <dbReference type="Proteomes" id="UP000460718"/>
    </source>
</evidence>
<dbReference type="Proteomes" id="UP000433483">
    <property type="component" value="Unassembled WGS sequence"/>
</dbReference>
<dbReference type="EMBL" id="QXFW01001842">
    <property type="protein sequence ID" value="KAE8985133.1"/>
    <property type="molecule type" value="Genomic_DNA"/>
</dbReference>
<evidence type="ECO:0000313" key="7">
    <source>
        <dbReference type="EMBL" id="KAE9197681.1"/>
    </source>
</evidence>
<evidence type="ECO:0000313" key="1">
    <source>
        <dbReference type="EMBL" id="KAE8941448.1"/>
    </source>
</evidence>
<dbReference type="EMBL" id="QXGC01001701">
    <property type="protein sequence ID" value="KAE9197681.1"/>
    <property type="molecule type" value="Genomic_DNA"/>
</dbReference>
<dbReference type="Proteomes" id="UP000429523">
    <property type="component" value="Unassembled WGS sequence"/>
</dbReference>
<dbReference type="EMBL" id="QXGA01001585">
    <property type="protein sequence ID" value="KAE9115224.1"/>
    <property type="molecule type" value="Genomic_DNA"/>
</dbReference>
<evidence type="ECO:0000313" key="4">
    <source>
        <dbReference type="EMBL" id="KAE9091523.1"/>
    </source>
</evidence>
<evidence type="ECO:0000313" key="18">
    <source>
        <dbReference type="Proteomes" id="UP000488956"/>
    </source>
</evidence>
<evidence type="ECO:0000313" key="3">
    <source>
        <dbReference type="EMBL" id="KAE9085195.1"/>
    </source>
</evidence>
<dbReference type="EMBL" id="QXGD01001326">
    <property type="protein sequence ID" value="KAE9208781.1"/>
    <property type="molecule type" value="Genomic_DNA"/>
</dbReference>
<dbReference type="Proteomes" id="UP000476176">
    <property type="component" value="Unassembled WGS sequence"/>
</dbReference>
<dbReference type="Proteomes" id="UP000437068">
    <property type="component" value="Unassembled WGS sequence"/>
</dbReference>
<dbReference type="EMBL" id="QXFZ01001772">
    <property type="protein sequence ID" value="KAE9085195.1"/>
    <property type="molecule type" value="Genomic_DNA"/>
</dbReference>
<evidence type="ECO:0000313" key="8">
    <source>
        <dbReference type="EMBL" id="KAE9208781.1"/>
    </source>
</evidence>
<evidence type="ECO:0000313" key="9">
    <source>
        <dbReference type="EMBL" id="KAE9294024.1"/>
    </source>
</evidence>
<gene>
    <name evidence="9" type="ORF">PF001_g17984</name>
    <name evidence="8" type="ORF">PF002_g19305</name>
    <name evidence="7" type="ORF">PF004_g19761</name>
    <name evidence="6" type="ORF">PF005_g21245</name>
    <name evidence="5" type="ORF">PF006_g19331</name>
    <name evidence="3" type="ORF">PF007_g21235</name>
    <name evidence="1" type="ORF">PF009_g8764</name>
    <name evidence="4" type="ORF">PF010_g18159</name>
    <name evidence="2" type="ORF">PF011_g20506</name>
</gene>
<dbReference type="Proteomes" id="UP000460718">
    <property type="component" value="Unassembled WGS sequence"/>
</dbReference>
<accession>A0A6A3FI09</accession>